<dbReference type="Gene3D" id="3.40.50.2000">
    <property type="entry name" value="Glycogen Phosphorylase B"/>
    <property type="match status" value="2"/>
</dbReference>
<dbReference type="CDD" id="cd03801">
    <property type="entry name" value="GT4_PimA-like"/>
    <property type="match status" value="1"/>
</dbReference>
<reference evidence="2 3" key="1">
    <citation type="submission" date="2019-06" db="EMBL/GenBank/DDBJ databases">
        <title>Complete genome sequence of Antarcticibacterium flavum KCTC 52984T from an Antarctic marine sediment.</title>
        <authorList>
            <person name="Lee Y.M."/>
            <person name="Shin S.C."/>
        </authorList>
    </citation>
    <scope>NUCLEOTIDE SEQUENCE [LARGE SCALE GENOMIC DNA]</scope>
    <source>
        <strain evidence="2 3">KCTC 52984</strain>
    </source>
</reference>
<dbReference type="InterPro" id="IPR050194">
    <property type="entry name" value="Glycosyltransferase_grp1"/>
</dbReference>
<dbReference type="AlphaFoldDB" id="A0A5B7WY09"/>
<proteinExistence type="predicted"/>
<dbReference type="Proteomes" id="UP000309016">
    <property type="component" value="Chromosome"/>
</dbReference>
<evidence type="ECO:0000313" key="2">
    <source>
        <dbReference type="EMBL" id="QCY67989.1"/>
    </source>
</evidence>
<dbReference type="SUPFAM" id="SSF53756">
    <property type="entry name" value="UDP-Glycosyltransferase/glycogen phosphorylase"/>
    <property type="match status" value="1"/>
</dbReference>
<protein>
    <submittedName>
        <fullName evidence="2">Glycosyltransferase family 4 protein</fullName>
    </submittedName>
</protein>
<sequence>MKILILSHYFFPSIGGIEVTSELFADHFAKKGHLVKVLTWSKDPTAKVFGYEVIRDPGPKKVIKAYLWADIIFENNPCLRLAWPGLFIRKPFVISIHTWISRSDGNLGIQDRLKIWRLKRSSKTIAASNALKRKTGLDSIVIPNPYRKDLFKILPQTQRVKQYIFLGRLVSDKGAEMAIMAIAHLKELLLTIKPDIRINLTIVGEGPQRTSLEKLVKELQLEREVEFTGTLLGEKLVFSLNQHRFILIPSVWEEPFGLIALEGMACGCIPIASNGGGLPEAVGPGGVLFQRGDMGDLVNHMQKLLQDPLQEAKCRNAAPAHLAAHHSSFIAERYLDVLTKAVNA</sequence>
<dbReference type="OrthoDB" id="832722at2"/>
<gene>
    <name evidence="2" type="ORF">FHG64_00470</name>
</gene>
<accession>A0A5B7WY09</accession>
<dbReference type="PANTHER" id="PTHR45947">
    <property type="entry name" value="SULFOQUINOVOSYL TRANSFERASE SQD2"/>
    <property type="match status" value="1"/>
</dbReference>
<name>A0A5B7WY09_9FLAO</name>
<dbReference type="KEGG" id="afla:FHG64_00470"/>
<keyword evidence="2" id="KW-0808">Transferase</keyword>
<dbReference type="EMBL" id="CP040812">
    <property type="protein sequence ID" value="QCY67989.1"/>
    <property type="molecule type" value="Genomic_DNA"/>
</dbReference>
<dbReference type="RefSeq" id="WP_139064606.1">
    <property type="nucleotide sequence ID" value="NZ_CP040812.1"/>
</dbReference>
<dbReference type="GO" id="GO:0016757">
    <property type="term" value="F:glycosyltransferase activity"/>
    <property type="evidence" value="ECO:0007669"/>
    <property type="project" value="InterPro"/>
</dbReference>
<dbReference type="InterPro" id="IPR001296">
    <property type="entry name" value="Glyco_trans_1"/>
</dbReference>
<organism evidence="2 3">
    <name type="scientific">Antarcticibacterium flavum</name>
    <dbReference type="NCBI Taxonomy" id="2058175"/>
    <lineage>
        <taxon>Bacteria</taxon>
        <taxon>Pseudomonadati</taxon>
        <taxon>Bacteroidota</taxon>
        <taxon>Flavobacteriia</taxon>
        <taxon>Flavobacteriales</taxon>
        <taxon>Flavobacteriaceae</taxon>
        <taxon>Antarcticibacterium</taxon>
    </lineage>
</organism>
<dbReference type="Pfam" id="PF00534">
    <property type="entry name" value="Glycos_transf_1"/>
    <property type="match status" value="1"/>
</dbReference>
<dbReference type="PANTHER" id="PTHR45947:SF3">
    <property type="entry name" value="SULFOQUINOVOSYL TRANSFERASE SQD2"/>
    <property type="match status" value="1"/>
</dbReference>
<evidence type="ECO:0000313" key="3">
    <source>
        <dbReference type="Proteomes" id="UP000309016"/>
    </source>
</evidence>
<feature type="domain" description="Glycosyl transferase family 1" evidence="1">
    <location>
        <begin position="151"/>
        <end position="319"/>
    </location>
</feature>
<keyword evidence="3" id="KW-1185">Reference proteome</keyword>
<evidence type="ECO:0000259" key="1">
    <source>
        <dbReference type="Pfam" id="PF00534"/>
    </source>
</evidence>